<dbReference type="Pfam" id="PF25967">
    <property type="entry name" value="RND-MFP_C"/>
    <property type="match status" value="1"/>
</dbReference>
<keyword evidence="8" id="KW-1185">Reference proteome</keyword>
<evidence type="ECO:0000259" key="4">
    <source>
        <dbReference type="Pfam" id="PF25954"/>
    </source>
</evidence>
<dbReference type="Gene3D" id="1.10.287.470">
    <property type="entry name" value="Helix hairpin bin"/>
    <property type="match status" value="1"/>
</dbReference>
<dbReference type="NCBIfam" id="TIGR01730">
    <property type="entry name" value="RND_mfp"/>
    <property type="match status" value="1"/>
</dbReference>
<keyword evidence="3" id="KW-0175">Coiled coil</keyword>
<feature type="domain" description="Multidrug resistance protein MdtA-like C-terminal permuted SH3" evidence="5">
    <location>
        <begin position="307"/>
        <end position="365"/>
    </location>
</feature>
<dbReference type="Pfam" id="PF25973">
    <property type="entry name" value="BSH_CzcB"/>
    <property type="match status" value="1"/>
</dbReference>
<evidence type="ECO:0000256" key="3">
    <source>
        <dbReference type="SAM" id="Coils"/>
    </source>
</evidence>
<dbReference type="InterPro" id="IPR058647">
    <property type="entry name" value="BSH_CzcB-like"/>
</dbReference>
<dbReference type="Gene3D" id="2.40.420.20">
    <property type="match status" value="1"/>
</dbReference>
<dbReference type="RefSeq" id="WP_010419589.1">
    <property type="nucleotide sequence ID" value="NZ_MCRM02000002.1"/>
</dbReference>
<dbReference type="EMBL" id="MCRM02000002">
    <property type="protein sequence ID" value="PNV76714.1"/>
    <property type="molecule type" value="Genomic_DNA"/>
</dbReference>
<proteinExistence type="inferred from homology"/>
<reference evidence="7" key="1">
    <citation type="submission" date="2018-01" db="EMBL/GenBank/DDBJ databases">
        <title>Genomic characterization of Leptospira inadai serogroup Lyme isolated from captured rat in Brazil and comparative analysis with human reference strain.</title>
        <authorList>
            <person name="Moreno L.Z."/>
            <person name="Loureiro A.P."/>
            <person name="Miraglia F."/>
            <person name="Kremer F.S."/>
            <person name="Eslabao M.R."/>
            <person name="Dellagostin O.A."/>
            <person name="Lilenbaum W."/>
            <person name="Moreno A.M."/>
        </authorList>
    </citation>
    <scope>NUCLEOTIDE SEQUENCE [LARGE SCALE GENOMIC DNA]</scope>
    <source>
        <strain evidence="7">M34/99</strain>
    </source>
</reference>
<evidence type="ECO:0000313" key="8">
    <source>
        <dbReference type="Proteomes" id="UP000094669"/>
    </source>
</evidence>
<dbReference type="Proteomes" id="UP000094669">
    <property type="component" value="Unassembled WGS sequence"/>
</dbReference>
<dbReference type="Pfam" id="PF25954">
    <property type="entry name" value="Beta-barrel_RND_2"/>
    <property type="match status" value="1"/>
</dbReference>
<dbReference type="InterPro" id="IPR051909">
    <property type="entry name" value="MFP_Cation_Efflux"/>
</dbReference>
<protein>
    <submittedName>
        <fullName evidence="7">Efflux RND transporter periplasmic adaptor subunit</fullName>
    </submittedName>
</protein>
<dbReference type="SUPFAM" id="SSF111369">
    <property type="entry name" value="HlyD-like secretion proteins"/>
    <property type="match status" value="1"/>
</dbReference>
<feature type="coiled-coil region" evidence="3">
    <location>
        <begin position="114"/>
        <end position="172"/>
    </location>
</feature>
<dbReference type="InterPro" id="IPR058792">
    <property type="entry name" value="Beta-barrel_RND_2"/>
</dbReference>
<dbReference type="Gene3D" id="2.40.50.100">
    <property type="match status" value="1"/>
</dbReference>
<organism evidence="7 8">
    <name type="scientific">Leptospira inadai serovar Lyme</name>
    <dbReference type="NCBI Taxonomy" id="293084"/>
    <lineage>
        <taxon>Bacteria</taxon>
        <taxon>Pseudomonadati</taxon>
        <taxon>Spirochaetota</taxon>
        <taxon>Spirochaetia</taxon>
        <taxon>Leptospirales</taxon>
        <taxon>Leptospiraceae</taxon>
        <taxon>Leptospira</taxon>
    </lineage>
</organism>
<accession>A0ABX4YNJ1</accession>
<evidence type="ECO:0000256" key="1">
    <source>
        <dbReference type="ARBA" id="ARBA00009477"/>
    </source>
</evidence>
<gene>
    <name evidence="7" type="ORF">BES34_003590</name>
</gene>
<comment type="caution">
    <text evidence="7">The sequence shown here is derived from an EMBL/GenBank/DDBJ whole genome shotgun (WGS) entry which is preliminary data.</text>
</comment>
<dbReference type="PANTHER" id="PTHR30097">
    <property type="entry name" value="CATION EFFLUX SYSTEM PROTEIN CUSB"/>
    <property type="match status" value="1"/>
</dbReference>
<feature type="domain" description="CzcB-like barrel-sandwich hybrid" evidence="6">
    <location>
        <begin position="78"/>
        <end position="222"/>
    </location>
</feature>
<evidence type="ECO:0000313" key="7">
    <source>
        <dbReference type="EMBL" id="PNV76714.1"/>
    </source>
</evidence>
<dbReference type="Gene3D" id="2.40.30.170">
    <property type="match status" value="1"/>
</dbReference>
<dbReference type="InterPro" id="IPR058627">
    <property type="entry name" value="MdtA-like_C"/>
</dbReference>
<evidence type="ECO:0000259" key="5">
    <source>
        <dbReference type="Pfam" id="PF25967"/>
    </source>
</evidence>
<name>A0ABX4YNJ1_9LEPT</name>
<feature type="domain" description="CusB-like beta-barrel" evidence="4">
    <location>
        <begin position="225"/>
        <end position="301"/>
    </location>
</feature>
<keyword evidence="2" id="KW-0813">Transport</keyword>
<dbReference type="PANTHER" id="PTHR30097:SF16">
    <property type="entry name" value="CATION EFFLUX SYSTEM (CZCB-LIKE)"/>
    <property type="match status" value="1"/>
</dbReference>
<evidence type="ECO:0000256" key="2">
    <source>
        <dbReference type="ARBA" id="ARBA00022448"/>
    </source>
</evidence>
<dbReference type="InterPro" id="IPR006143">
    <property type="entry name" value="RND_pump_MFP"/>
</dbReference>
<comment type="similarity">
    <text evidence="1">Belongs to the membrane fusion protein (MFP) (TC 8.A.1) family.</text>
</comment>
<evidence type="ECO:0000259" key="6">
    <source>
        <dbReference type="Pfam" id="PF25973"/>
    </source>
</evidence>
<sequence length="373" mass="41880">MKKLLILVLLPSLLNSANCKKKITDSEPIEDFRIEGDYFIIPENSPLRSKIHIGEVHLKDFVKEIQAPASVEANSTKMVKVTPPLVGRIVTLYVKLGEPVSPGKILFSIDTPELAQAQKDYLSAKAQLLQAEIDLTRQTDLLTHGVGMQKEVQQAKTNYEVIKSQLNQSEIRLKMYKIDPEHTALGEPLKVYSPIKGRIVSMNIAPGEFHNDANETLITIADLSSVWITANVQEKDIRFVNAGDSCFARVSAYPEENFNGKVLFMDDILDSESRTVKVRVEFQNPERKLKPGMFATVIFQSKPKKSILIPSKALIQEGDKKFVFVKKSEKSYEKREVKTDDTESLTEDAVIIDGLIVGDRIITDGSFYLLKVK</sequence>